<keyword evidence="5" id="KW-0233">DNA recombination</keyword>
<dbReference type="Pfam" id="PF04381">
    <property type="entry name" value="RdgC"/>
    <property type="match status" value="1"/>
</dbReference>
<sequence length="300" mass="33144">MFLGTEPFVWSAAELDEKLADALCPECGDQATSVSGFVPPIKGEHAMTFAVDGLAVCVHQQITRVLPNAVLAEAVDERIEQIETKEGRKVSRREKADIRDEAHFELLPRAFTRAKRTPVVIDLRAHRIWVDVGSEKRAEEVVSGLREALGSLPVTRADARVRPAEELSRWLEDVNTLPNGFECGDRCVLESDDEVKSSVRVTAMDLQREEVRAHLAAGMQVVKLNVAVDDAIEFDLDENLDLKRIRPLDLIQDDLDSLDADDAVAELTARMALQGEALRGVLDRIYTHFGVAGEAEARAA</sequence>
<gene>
    <name evidence="6" type="primary">rdgC</name>
    <name evidence="6" type="ORF">SADO_14899</name>
</gene>
<proteinExistence type="inferred from homology"/>
<dbReference type="PANTHER" id="PTHR38103">
    <property type="entry name" value="RECOMBINATION-ASSOCIATED PROTEIN RDGC"/>
    <property type="match status" value="1"/>
</dbReference>
<keyword evidence="4" id="KW-0963">Cytoplasm</keyword>
<comment type="similarity">
    <text evidence="2">Belongs to the RdgC family.</text>
</comment>
<organism evidence="6 7">
    <name type="scientific">Salinisphaera dokdonensis CL-ES53</name>
    <dbReference type="NCBI Taxonomy" id="1304272"/>
    <lineage>
        <taxon>Bacteria</taxon>
        <taxon>Pseudomonadati</taxon>
        <taxon>Pseudomonadota</taxon>
        <taxon>Gammaproteobacteria</taxon>
        <taxon>Salinisphaerales</taxon>
        <taxon>Salinisphaeraceae</taxon>
        <taxon>Salinisphaera</taxon>
    </lineage>
</organism>
<protein>
    <recommendedName>
        <fullName evidence="3">Recombination-associated protein RdgC</fullName>
    </recommendedName>
</protein>
<reference evidence="6 7" key="1">
    <citation type="submission" date="2013-03" db="EMBL/GenBank/DDBJ databases">
        <title>Salinisphaera dokdonensis CL-ES53 Genome Sequencing.</title>
        <authorList>
            <person name="Li C."/>
            <person name="Lai Q."/>
            <person name="Shao Z."/>
        </authorList>
    </citation>
    <scope>NUCLEOTIDE SEQUENCE [LARGE SCALE GENOMIC DNA]</scope>
    <source>
        <strain evidence="6 7">CL-ES53</strain>
    </source>
</reference>
<name>A0ABV2B539_9GAMM</name>
<evidence type="ECO:0000256" key="3">
    <source>
        <dbReference type="ARBA" id="ARBA00022296"/>
    </source>
</evidence>
<evidence type="ECO:0000256" key="1">
    <source>
        <dbReference type="ARBA" id="ARBA00004453"/>
    </source>
</evidence>
<evidence type="ECO:0000256" key="5">
    <source>
        <dbReference type="ARBA" id="ARBA00023172"/>
    </source>
</evidence>
<evidence type="ECO:0000313" key="6">
    <source>
        <dbReference type="EMBL" id="MES1930548.1"/>
    </source>
</evidence>
<accession>A0ABV2B539</accession>
<evidence type="ECO:0000256" key="2">
    <source>
        <dbReference type="ARBA" id="ARBA00008657"/>
    </source>
</evidence>
<dbReference type="Proteomes" id="UP001460888">
    <property type="component" value="Unassembled WGS sequence"/>
</dbReference>
<dbReference type="NCBIfam" id="NF001464">
    <property type="entry name" value="PRK00321.1-5"/>
    <property type="match status" value="1"/>
</dbReference>
<dbReference type="InterPro" id="IPR007476">
    <property type="entry name" value="RdgC"/>
</dbReference>
<comment type="subcellular location">
    <subcellularLocation>
        <location evidence="1">Cytoplasm</location>
        <location evidence="1">Nucleoid</location>
    </subcellularLocation>
</comment>
<evidence type="ECO:0000313" key="7">
    <source>
        <dbReference type="Proteomes" id="UP001460888"/>
    </source>
</evidence>
<keyword evidence="7" id="KW-1185">Reference proteome</keyword>
<dbReference type="EMBL" id="APND01000005">
    <property type="protein sequence ID" value="MES1930548.1"/>
    <property type="molecule type" value="Genomic_DNA"/>
</dbReference>
<dbReference type="PANTHER" id="PTHR38103:SF1">
    <property type="entry name" value="RECOMBINATION-ASSOCIATED PROTEIN RDGC"/>
    <property type="match status" value="1"/>
</dbReference>
<comment type="caution">
    <text evidence="6">The sequence shown here is derived from an EMBL/GenBank/DDBJ whole genome shotgun (WGS) entry which is preliminary data.</text>
</comment>
<evidence type="ECO:0000256" key="4">
    <source>
        <dbReference type="ARBA" id="ARBA00022490"/>
    </source>
</evidence>